<evidence type="ECO:0000256" key="5">
    <source>
        <dbReference type="ARBA" id="ARBA00022692"/>
    </source>
</evidence>
<dbReference type="GO" id="GO:0006811">
    <property type="term" value="P:monoatomic ion transport"/>
    <property type="evidence" value="ECO:0007669"/>
    <property type="project" value="UniProtKB-KW"/>
</dbReference>
<protein>
    <submittedName>
        <fullName evidence="15">Mitochondrial import receptor subunit TOM40-1</fullName>
    </submittedName>
</protein>
<keyword evidence="3" id="KW-0813">Transport</keyword>
<reference evidence="15" key="1">
    <citation type="journal article" date="2023" name="Nat. Commun.">
        <title>Diploid and tetraploid genomes of Acorus and the evolution of monocots.</title>
        <authorList>
            <person name="Ma L."/>
            <person name="Liu K.W."/>
            <person name="Li Z."/>
            <person name="Hsiao Y.Y."/>
            <person name="Qi Y."/>
            <person name="Fu T."/>
            <person name="Tang G.D."/>
            <person name="Zhang D."/>
            <person name="Sun W.H."/>
            <person name="Liu D.K."/>
            <person name="Li Y."/>
            <person name="Chen G.Z."/>
            <person name="Liu X.D."/>
            <person name="Liao X.Y."/>
            <person name="Jiang Y.T."/>
            <person name="Yu X."/>
            <person name="Hao Y."/>
            <person name="Huang J."/>
            <person name="Zhao X.W."/>
            <person name="Ke S."/>
            <person name="Chen Y.Y."/>
            <person name="Wu W.L."/>
            <person name="Hsu J.L."/>
            <person name="Lin Y.F."/>
            <person name="Huang M.D."/>
            <person name="Li C.Y."/>
            <person name="Huang L."/>
            <person name="Wang Z.W."/>
            <person name="Zhao X."/>
            <person name="Zhong W.Y."/>
            <person name="Peng D.H."/>
            <person name="Ahmad S."/>
            <person name="Lan S."/>
            <person name="Zhang J.S."/>
            <person name="Tsai W.C."/>
            <person name="Van de Peer Y."/>
            <person name="Liu Z.J."/>
        </authorList>
    </citation>
    <scope>NUCLEOTIDE SEQUENCE</scope>
    <source>
        <strain evidence="15">SCP</strain>
    </source>
</reference>
<comment type="subcellular location">
    <subcellularLocation>
        <location evidence="1">Mitochondrion outer membrane</location>
        <topology evidence="1">Multi-pass membrane protein</topology>
    </subcellularLocation>
</comment>
<evidence type="ECO:0000256" key="10">
    <source>
        <dbReference type="ARBA" id="ARBA00023114"/>
    </source>
</evidence>
<dbReference type="FunFam" id="2.40.160.10:FF:000010">
    <property type="entry name" value="Mitochondrial import receptor subunit TOM40-1"/>
    <property type="match status" value="1"/>
</dbReference>
<dbReference type="AlphaFoldDB" id="A0AAV9BNI1"/>
<keyword evidence="15" id="KW-0675">Receptor</keyword>
<dbReference type="Proteomes" id="UP001179952">
    <property type="component" value="Unassembled WGS sequence"/>
</dbReference>
<dbReference type="InterPro" id="IPR037930">
    <property type="entry name" value="Tom40"/>
</dbReference>
<accession>A0AAV9BNI1</accession>
<comment type="caution">
    <text evidence="15">The sequence shown here is derived from an EMBL/GenBank/DDBJ whole genome shotgun (WGS) entry which is preliminary data.</text>
</comment>
<evidence type="ECO:0000256" key="8">
    <source>
        <dbReference type="ARBA" id="ARBA00022990"/>
    </source>
</evidence>
<gene>
    <name evidence="15" type="ORF">QJS04_geneDACA003499</name>
</gene>
<name>A0AAV9BNI1_ACOGR</name>
<keyword evidence="12" id="KW-0472">Membrane</keyword>
<dbReference type="EMBL" id="JAUJYN010000002">
    <property type="protein sequence ID" value="KAK1278308.1"/>
    <property type="molecule type" value="Genomic_DNA"/>
</dbReference>
<evidence type="ECO:0000256" key="4">
    <source>
        <dbReference type="ARBA" id="ARBA00022452"/>
    </source>
</evidence>
<evidence type="ECO:0000256" key="14">
    <source>
        <dbReference type="SAM" id="MobiDB-lite"/>
    </source>
</evidence>
<keyword evidence="16" id="KW-1185">Reference proteome</keyword>
<dbReference type="GO" id="GO:0015288">
    <property type="term" value="F:porin activity"/>
    <property type="evidence" value="ECO:0007669"/>
    <property type="project" value="UniProtKB-KW"/>
</dbReference>
<evidence type="ECO:0000256" key="1">
    <source>
        <dbReference type="ARBA" id="ARBA00004374"/>
    </source>
</evidence>
<comment type="similarity">
    <text evidence="2">Belongs to the Tom40 family.</text>
</comment>
<keyword evidence="5" id="KW-0812">Transmembrane</keyword>
<evidence type="ECO:0000313" key="16">
    <source>
        <dbReference type="Proteomes" id="UP001179952"/>
    </source>
</evidence>
<dbReference type="InterPro" id="IPR023614">
    <property type="entry name" value="Porin_dom_sf"/>
</dbReference>
<keyword evidence="10" id="KW-0626">Porin</keyword>
<dbReference type="CDD" id="cd07305">
    <property type="entry name" value="Porin3_Tom40"/>
    <property type="match status" value="1"/>
</dbReference>
<dbReference type="GO" id="GO:0005741">
    <property type="term" value="C:mitochondrial outer membrane"/>
    <property type="evidence" value="ECO:0007669"/>
    <property type="project" value="UniProtKB-SubCell"/>
</dbReference>
<evidence type="ECO:0000256" key="13">
    <source>
        <dbReference type="ARBA" id="ARBA00058612"/>
    </source>
</evidence>
<dbReference type="GO" id="GO:0008320">
    <property type="term" value="F:protein transmembrane transporter activity"/>
    <property type="evidence" value="ECO:0007669"/>
    <property type="project" value="InterPro"/>
</dbReference>
<dbReference type="GO" id="GO:0046930">
    <property type="term" value="C:pore complex"/>
    <property type="evidence" value="ECO:0007669"/>
    <property type="project" value="UniProtKB-KW"/>
</dbReference>
<keyword evidence="4" id="KW-1134">Transmembrane beta strand</keyword>
<sequence length="366" mass="40317">MGSSISQAAAAAAPPPPPPDPTVSPLPSPPPPVGLAVALPPTPLPEDSKAKPEKVDYKNLPCPVPFEDIMREANMSLNLEFFEGLRFDVNRALNQKFYLSHSVFMGSMEVPSQSSDIIKVPTAHYAFAANYVDPKLVLLGRVLMDGRVNAQVMCNLTDNLGMKIDAQLMNEPHYSGGAFSFEHKGKDFRTQFQFGNNALYNANYIQSVTPNLSLGSEVFWRGQQRTSTVGFAARYNTDKMVATGQVASSGSVALSYVQKVSEKVSLASEFIYNPDTRDATASFGYDYKLRQCRLRGKIDTNGCVGTSLEEQMNMGFNISLSAMIDHWKKDYKFGFDDIDNQPVWAAFGNIVQSKNVFQQAFEGNEE</sequence>
<feature type="compositionally biased region" description="Pro residues" evidence="14">
    <location>
        <begin position="13"/>
        <end position="33"/>
    </location>
</feature>
<reference evidence="15" key="2">
    <citation type="submission" date="2023-06" db="EMBL/GenBank/DDBJ databases">
        <authorList>
            <person name="Ma L."/>
            <person name="Liu K.-W."/>
            <person name="Li Z."/>
            <person name="Hsiao Y.-Y."/>
            <person name="Qi Y."/>
            <person name="Fu T."/>
            <person name="Tang G."/>
            <person name="Zhang D."/>
            <person name="Sun W.-H."/>
            <person name="Liu D.-K."/>
            <person name="Li Y."/>
            <person name="Chen G.-Z."/>
            <person name="Liu X.-D."/>
            <person name="Liao X.-Y."/>
            <person name="Jiang Y.-T."/>
            <person name="Yu X."/>
            <person name="Hao Y."/>
            <person name="Huang J."/>
            <person name="Zhao X.-W."/>
            <person name="Ke S."/>
            <person name="Chen Y.-Y."/>
            <person name="Wu W.-L."/>
            <person name="Hsu J.-L."/>
            <person name="Lin Y.-F."/>
            <person name="Huang M.-D."/>
            <person name="Li C.-Y."/>
            <person name="Huang L."/>
            <person name="Wang Z.-W."/>
            <person name="Zhao X."/>
            <person name="Zhong W.-Y."/>
            <person name="Peng D.-H."/>
            <person name="Ahmad S."/>
            <person name="Lan S."/>
            <person name="Zhang J.-S."/>
            <person name="Tsai W.-C."/>
            <person name="Van De Peer Y."/>
            <person name="Liu Z.-J."/>
        </authorList>
    </citation>
    <scope>NUCLEOTIDE SEQUENCE</scope>
    <source>
        <strain evidence="15">SCP</strain>
        <tissue evidence="15">Leaves</tissue>
    </source>
</reference>
<keyword evidence="7" id="KW-0653">Protein transport</keyword>
<evidence type="ECO:0000256" key="12">
    <source>
        <dbReference type="ARBA" id="ARBA00023136"/>
    </source>
</evidence>
<dbReference type="Pfam" id="PF01459">
    <property type="entry name" value="Porin_3"/>
    <property type="match status" value="1"/>
</dbReference>
<comment type="function">
    <text evidence="13">Central component of the receptor complex responsible for the recognition and translocation of cytosolically synthesized mitochondrial preproteins. Together with TOM22 functions as the transit peptide receptor at the surface of the mitochondrion outer membrane and facilitates the movement of preproteins into the translocation pore. Directly involved in the pore formation.</text>
</comment>
<feature type="compositionally biased region" description="Basic and acidic residues" evidence="14">
    <location>
        <begin position="46"/>
        <end position="56"/>
    </location>
</feature>
<dbReference type="Gene3D" id="2.40.160.10">
    <property type="entry name" value="Porin"/>
    <property type="match status" value="1"/>
</dbReference>
<dbReference type="GO" id="GO:0030150">
    <property type="term" value="P:protein import into mitochondrial matrix"/>
    <property type="evidence" value="ECO:0007669"/>
    <property type="project" value="InterPro"/>
</dbReference>
<evidence type="ECO:0000256" key="6">
    <source>
        <dbReference type="ARBA" id="ARBA00022787"/>
    </source>
</evidence>
<organism evidence="15 16">
    <name type="scientific">Acorus gramineus</name>
    <name type="common">Dwarf sweet flag</name>
    <dbReference type="NCBI Taxonomy" id="55184"/>
    <lineage>
        <taxon>Eukaryota</taxon>
        <taxon>Viridiplantae</taxon>
        <taxon>Streptophyta</taxon>
        <taxon>Embryophyta</taxon>
        <taxon>Tracheophyta</taxon>
        <taxon>Spermatophyta</taxon>
        <taxon>Magnoliopsida</taxon>
        <taxon>Liliopsida</taxon>
        <taxon>Acoraceae</taxon>
        <taxon>Acorus</taxon>
    </lineage>
</organism>
<evidence type="ECO:0000256" key="9">
    <source>
        <dbReference type="ARBA" id="ARBA00023065"/>
    </source>
</evidence>
<evidence type="ECO:0000256" key="2">
    <source>
        <dbReference type="ARBA" id="ARBA00010510"/>
    </source>
</evidence>
<keyword evidence="6" id="KW-1000">Mitochondrion outer membrane</keyword>
<keyword evidence="11" id="KW-0496">Mitochondrion</keyword>
<evidence type="ECO:0000256" key="3">
    <source>
        <dbReference type="ARBA" id="ARBA00022448"/>
    </source>
</evidence>
<dbReference type="PANTHER" id="PTHR10802">
    <property type="entry name" value="MITOCHONDRIAL IMPORT RECEPTOR SUBUNIT TOM40"/>
    <property type="match status" value="1"/>
</dbReference>
<evidence type="ECO:0000256" key="11">
    <source>
        <dbReference type="ARBA" id="ARBA00023128"/>
    </source>
</evidence>
<evidence type="ECO:0000256" key="7">
    <source>
        <dbReference type="ARBA" id="ARBA00022927"/>
    </source>
</evidence>
<proteinExistence type="inferred from homology"/>
<keyword evidence="8" id="KW-0007">Acetylation</keyword>
<dbReference type="InterPro" id="IPR027246">
    <property type="entry name" value="Porin_Euk/Tom40"/>
</dbReference>
<feature type="region of interest" description="Disordered" evidence="14">
    <location>
        <begin position="1"/>
        <end position="56"/>
    </location>
</feature>
<keyword evidence="9" id="KW-0406">Ion transport</keyword>
<evidence type="ECO:0000313" key="15">
    <source>
        <dbReference type="EMBL" id="KAK1278308.1"/>
    </source>
</evidence>